<accession>A0A0Q9WQV4</accession>
<keyword evidence="2" id="KW-1185">Reference proteome</keyword>
<name>A0A0Q9WQV4_DROVI</name>
<sequence length="436" mass="48763">MSTSTLSTPVASKSVLVKYKRLDKEARSPLFGVLDKFSIAEQVEVRRNSRQLPQLLMATWRETYTCLDFEEFHKQLVGEALQQFLRKMRRHFSSVRFNSDQLQEQLNLLERCGINELPGVRECEILWDSSKGDNCAMWPLHSLPKLLTRLHCLQLHMPVQMGFVEQFGQLKLLTLHEAVSPEAYAAIWDSCERLKCLKILGRGKADITGICKCTKLQELTLPVTAIDVSTATEICRLPQLKFLELQQKEANAETTLVAMSLILCCRANDIKTMQINGSHLGTAEWLLSLELQRCMRLDGLMLIDCQFGAMDVTTLCMLPMLSYAAFCHCSNLSNEQVAAFVNACPVLTQLYLIGCPQLTIQLLYSLFNMRCIEQLGTPALGLYLPEGEPLLEEFKLNQAADTGIAGDTFGGQSCAARAVHISSTRVQAAINVSSAF</sequence>
<dbReference type="InParanoid" id="A0A0Q9WQV4"/>
<reference evidence="1 2" key="1">
    <citation type="journal article" date="2007" name="Nature">
        <title>Evolution of genes and genomes on the Drosophila phylogeny.</title>
        <authorList>
            <consortium name="Drosophila 12 Genomes Consortium"/>
            <person name="Clark A.G."/>
            <person name="Eisen M.B."/>
            <person name="Smith D.R."/>
            <person name="Bergman C.M."/>
            <person name="Oliver B."/>
            <person name="Markow T.A."/>
            <person name="Kaufman T.C."/>
            <person name="Kellis M."/>
            <person name="Gelbart W."/>
            <person name="Iyer V.N."/>
            <person name="Pollard D.A."/>
            <person name="Sackton T.B."/>
            <person name="Larracuente A.M."/>
            <person name="Singh N.D."/>
            <person name="Abad J.P."/>
            <person name="Abt D.N."/>
            <person name="Adryan B."/>
            <person name="Aguade M."/>
            <person name="Akashi H."/>
            <person name="Anderson W.W."/>
            <person name="Aquadro C.F."/>
            <person name="Ardell D.H."/>
            <person name="Arguello R."/>
            <person name="Artieri C.G."/>
            <person name="Barbash D.A."/>
            <person name="Barker D."/>
            <person name="Barsanti P."/>
            <person name="Batterham P."/>
            <person name="Batzoglou S."/>
            <person name="Begun D."/>
            <person name="Bhutkar A."/>
            <person name="Blanco E."/>
            <person name="Bosak S.A."/>
            <person name="Bradley R.K."/>
            <person name="Brand A.D."/>
            <person name="Brent M.R."/>
            <person name="Brooks A.N."/>
            <person name="Brown R.H."/>
            <person name="Butlin R.K."/>
            <person name="Caggese C."/>
            <person name="Calvi B.R."/>
            <person name="Bernardo de Carvalho A."/>
            <person name="Caspi A."/>
            <person name="Castrezana S."/>
            <person name="Celniker S.E."/>
            <person name="Chang J.L."/>
            <person name="Chapple C."/>
            <person name="Chatterji S."/>
            <person name="Chinwalla A."/>
            <person name="Civetta A."/>
            <person name="Clifton S.W."/>
            <person name="Comeron J.M."/>
            <person name="Costello J.C."/>
            <person name="Coyne J.A."/>
            <person name="Daub J."/>
            <person name="David R.G."/>
            <person name="Delcher A.L."/>
            <person name="Delehaunty K."/>
            <person name="Do C.B."/>
            <person name="Ebling H."/>
            <person name="Edwards K."/>
            <person name="Eickbush T."/>
            <person name="Evans J.D."/>
            <person name="Filipski A."/>
            <person name="Findeiss S."/>
            <person name="Freyhult E."/>
            <person name="Fulton L."/>
            <person name="Fulton R."/>
            <person name="Garcia A.C."/>
            <person name="Gardiner A."/>
            <person name="Garfield D.A."/>
            <person name="Garvin B.E."/>
            <person name="Gibson G."/>
            <person name="Gilbert D."/>
            <person name="Gnerre S."/>
            <person name="Godfrey J."/>
            <person name="Good R."/>
            <person name="Gotea V."/>
            <person name="Gravely B."/>
            <person name="Greenberg A.J."/>
            <person name="Griffiths-Jones S."/>
            <person name="Gross S."/>
            <person name="Guigo R."/>
            <person name="Gustafson E.A."/>
            <person name="Haerty W."/>
            <person name="Hahn M.W."/>
            <person name="Halligan D.L."/>
            <person name="Halpern A.L."/>
            <person name="Halter G.M."/>
            <person name="Han M.V."/>
            <person name="Heger A."/>
            <person name="Hillier L."/>
            <person name="Hinrichs A.S."/>
            <person name="Holmes I."/>
            <person name="Hoskins R.A."/>
            <person name="Hubisz M.J."/>
            <person name="Hultmark D."/>
            <person name="Huntley M.A."/>
            <person name="Jaffe D.B."/>
            <person name="Jagadeeshan S."/>
            <person name="Jeck W.R."/>
            <person name="Johnson J."/>
            <person name="Jones C.D."/>
            <person name="Jordan W.C."/>
            <person name="Karpen G.H."/>
            <person name="Kataoka E."/>
            <person name="Keightley P.D."/>
            <person name="Kheradpour P."/>
            <person name="Kirkness E.F."/>
            <person name="Koerich L.B."/>
            <person name="Kristiansen K."/>
            <person name="Kudrna D."/>
            <person name="Kulathinal R.J."/>
            <person name="Kumar S."/>
            <person name="Kwok R."/>
            <person name="Lander E."/>
            <person name="Langley C.H."/>
            <person name="Lapoint R."/>
            <person name="Lazzaro B.P."/>
            <person name="Lee S.J."/>
            <person name="Levesque L."/>
            <person name="Li R."/>
            <person name="Lin C.F."/>
            <person name="Lin M.F."/>
            <person name="Lindblad-Toh K."/>
            <person name="Llopart A."/>
            <person name="Long M."/>
            <person name="Low L."/>
            <person name="Lozovsky E."/>
            <person name="Lu J."/>
            <person name="Luo M."/>
            <person name="Machado C.A."/>
            <person name="Makalowski W."/>
            <person name="Marzo M."/>
            <person name="Matsuda M."/>
            <person name="Matzkin L."/>
            <person name="McAllister B."/>
            <person name="McBride C.S."/>
            <person name="McKernan B."/>
            <person name="McKernan K."/>
            <person name="Mendez-Lago M."/>
            <person name="Minx P."/>
            <person name="Mollenhauer M.U."/>
            <person name="Montooth K."/>
            <person name="Mount S.M."/>
            <person name="Mu X."/>
            <person name="Myers E."/>
            <person name="Negre B."/>
            <person name="Newfeld S."/>
            <person name="Nielsen R."/>
            <person name="Noor M.A."/>
            <person name="O'Grady P."/>
            <person name="Pachter L."/>
            <person name="Papaceit M."/>
            <person name="Parisi M.J."/>
            <person name="Parisi M."/>
            <person name="Parts L."/>
            <person name="Pedersen J.S."/>
            <person name="Pesole G."/>
            <person name="Phillippy A.M."/>
            <person name="Ponting C.P."/>
            <person name="Pop M."/>
            <person name="Porcelli D."/>
            <person name="Powell J.R."/>
            <person name="Prohaska S."/>
            <person name="Pruitt K."/>
            <person name="Puig M."/>
            <person name="Quesneville H."/>
            <person name="Ram K.R."/>
            <person name="Rand D."/>
            <person name="Rasmussen M.D."/>
            <person name="Reed L.K."/>
            <person name="Reenan R."/>
            <person name="Reily A."/>
            <person name="Remington K.A."/>
            <person name="Rieger T.T."/>
            <person name="Ritchie M.G."/>
            <person name="Robin C."/>
            <person name="Rogers Y.H."/>
            <person name="Rohde C."/>
            <person name="Rozas J."/>
            <person name="Rubenfield M.J."/>
            <person name="Ruiz A."/>
            <person name="Russo S."/>
            <person name="Salzberg S.L."/>
            <person name="Sanchez-Gracia A."/>
            <person name="Saranga D.J."/>
            <person name="Sato H."/>
            <person name="Schaeffer S.W."/>
            <person name="Schatz M.C."/>
            <person name="Schlenke T."/>
            <person name="Schwartz R."/>
            <person name="Segarra C."/>
            <person name="Singh R.S."/>
            <person name="Sirot L."/>
            <person name="Sirota M."/>
            <person name="Sisneros N.B."/>
            <person name="Smith C.D."/>
            <person name="Smith T.F."/>
            <person name="Spieth J."/>
            <person name="Stage D.E."/>
            <person name="Stark A."/>
            <person name="Stephan W."/>
            <person name="Strausberg R.L."/>
            <person name="Strempel S."/>
            <person name="Sturgill D."/>
            <person name="Sutton G."/>
            <person name="Sutton G.G."/>
            <person name="Tao W."/>
            <person name="Teichmann S."/>
            <person name="Tobari Y.N."/>
            <person name="Tomimura Y."/>
            <person name="Tsolas J.M."/>
            <person name="Valente V.L."/>
            <person name="Venter E."/>
            <person name="Venter J.C."/>
            <person name="Vicario S."/>
            <person name="Vieira F.G."/>
            <person name="Vilella A.J."/>
            <person name="Villasante A."/>
            <person name="Walenz B."/>
            <person name="Wang J."/>
            <person name="Wasserman M."/>
            <person name="Watts T."/>
            <person name="Wilson D."/>
            <person name="Wilson R.K."/>
            <person name="Wing R.A."/>
            <person name="Wolfner M.F."/>
            <person name="Wong A."/>
            <person name="Wong G.K."/>
            <person name="Wu C.I."/>
            <person name="Wu G."/>
            <person name="Yamamoto D."/>
            <person name="Yang H.P."/>
            <person name="Yang S.P."/>
            <person name="Yorke J.A."/>
            <person name="Yoshida K."/>
            <person name="Zdobnov E."/>
            <person name="Zhang P."/>
            <person name="Zhang Y."/>
            <person name="Zimin A.V."/>
            <person name="Baldwin J."/>
            <person name="Abdouelleil A."/>
            <person name="Abdulkadir J."/>
            <person name="Abebe A."/>
            <person name="Abera B."/>
            <person name="Abreu J."/>
            <person name="Acer S.C."/>
            <person name="Aftuck L."/>
            <person name="Alexander A."/>
            <person name="An P."/>
            <person name="Anderson E."/>
            <person name="Anderson S."/>
            <person name="Arachi H."/>
            <person name="Azer M."/>
            <person name="Bachantsang P."/>
            <person name="Barry A."/>
            <person name="Bayul T."/>
            <person name="Berlin A."/>
            <person name="Bessette D."/>
            <person name="Bloom T."/>
            <person name="Blye J."/>
            <person name="Boguslavskiy L."/>
            <person name="Bonnet C."/>
            <person name="Boukhgalter B."/>
            <person name="Bourzgui I."/>
            <person name="Brown A."/>
            <person name="Cahill P."/>
            <person name="Channer S."/>
            <person name="Cheshatsang Y."/>
            <person name="Chuda L."/>
            <person name="Citroen M."/>
            <person name="Collymore A."/>
            <person name="Cooke P."/>
            <person name="Costello M."/>
            <person name="D'Aco K."/>
            <person name="Daza R."/>
            <person name="De Haan G."/>
            <person name="DeGray S."/>
            <person name="DeMaso C."/>
            <person name="Dhargay N."/>
            <person name="Dooley K."/>
            <person name="Dooley E."/>
            <person name="Doricent M."/>
            <person name="Dorje P."/>
            <person name="Dorjee K."/>
            <person name="Dupes A."/>
            <person name="Elong R."/>
            <person name="Falk J."/>
            <person name="Farina A."/>
            <person name="Faro S."/>
            <person name="Ferguson D."/>
            <person name="Fisher S."/>
            <person name="Foley C.D."/>
            <person name="Franke A."/>
            <person name="Friedrich D."/>
            <person name="Gadbois L."/>
            <person name="Gearin G."/>
            <person name="Gearin C.R."/>
            <person name="Giannoukos G."/>
            <person name="Goode T."/>
            <person name="Graham J."/>
            <person name="Grandbois E."/>
            <person name="Grewal S."/>
            <person name="Gyaltsen K."/>
            <person name="Hafez N."/>
            <person name="Hagos B."/>
            <person name="Hall J."/>
            <person name="Henson C."/>
            <person name="Hollinger A."/>
            <person name="Honan T."/>
            <person name="Huard M.D."/>
            <person name="Hughes L."/>
            <person name="Hurhula B."/>
            <person name="Husby M.E."/>
            <person name="Kamat A."/>
            <person name="Kanga B."/>
            <person name="Kashin S."/>
            <person name="Khazanovich D."/>
            <person name="Kisner P."/>
            <person name="Lance K."/>
            <person name="Lara M."/>
            <person name="Lee W."/>
            <person name="Lennon N."/>
            <person name="Letendre F."/>
            <person name="LeVine R."/>
            <person name="Lipovsky A."/>
            <person name="Liu X."/>
            <person name="Liu J."/>
            <person name="Liu S."/>
            <person name="Lokyitsang T."/>
            <person name="Lokyitsang Y."/>
            <person name="Lubonja R."/>
            <person name="Lui A."/>
            <person name="MacDonald P."/>
            <person name="Magnisalis V."/>
            <person name="Maru K."/>
            <person name="Matthews C."/>
            <person name="McCusker W."/>
            <person name="McDonough S."/>
            <person name="Mehta T."/>
            <person name="Meldrim J."/>
            <person name="Meneus L."/>
            <person name="Mihai O."/>
            <person name="Mihalev A."/>
            <person name="Mihova T."/>
            <person name="Mittelman R."/>
            <person name="Mlenga V."/>
            <person name="Montmayeur A."/>
            <person name="Mulrain L."/>
            <person name="Navidi A."/>
            <person name="Naylor J."/>
            <person name="Negash T."/>
            <person name="Nguyen T."/>
            <person name="Nguyen N."/>
            <person name="Nicol R."/>
            <person name="Norbu C."/>
            <person name="Norbu N."/>
            <person name="Novod N."/>
            <person name="O'Neill B."/>
            <person name="Osman S."/>
            <person name="Markiewicz E."/>
            <person name="Oyono O.L."/>
            <person name="Patti C."/>
            <person name="Phunkhang P."/>
            <person name="Pierre F."/>
            <person name="Priest M."/>
            <person name="Raghuraman S."/>
            <person name="Rege F."/>
            <person name="Reyes R."/>
            <person name="Rise C."/>
            <person name="Rogov P."/>
            <person name="Ross K."/>
            <person name="Ryan E."/>
            <person name="Settipalli S."/>
            <person name="Shea T."/>
            <person name="Sherpa N."/>
            <person name="Shi L."/>
            <person name="Shih D."/>
            <person name="Sparrow T."/>
            <person name="Spaulding J."/>
            <person name="Stalker J."/>
            <person name="Stange-Thomann N."/>
            <person name="Stavropoulos S."/>
            <person name="Stone C."/>
            <person name="Strader C."/>
            <person name="Tesfaye S."/>
            <person name="Thomson T."/>
            <person name="Thoulutsang Y."/>
            <person name="Thoulutsang D."/>
            <person name="Topham K."/>
            <person name="Topping I."/>
            <person name="Tsamla T."/>
            <person name="Vassiliev H."/>
            <person name="Vo A."/>
            <person name="Wangchuk T."/>
            <person name="Wangdi T."/>
            <person name="Weiand M."/>
            <person name="Wilkinson J."/>
            <person name="Wilson A."/>
            <person name="Yadav S."/>
            <person name="Young G."/>
            <person name="Yu Q."/>
            <person name="Zembek L."/>
            <person name="Zhong D."/>
            <person name="Zimmer A."/>
            <person name="Zwirko Z."/>
            <person name="Jaffe D.B."/>
            <person name="Alvarez P."/>
            <person name="Brockman W."/>
            <person name="Butler J."/>
            <person name="Chin C."/>
            <person name="Gnerre S."/>
            <person name="Grabherr M."/>
            <person name="Kleber M."/>
            <person name="Mauceli E."/>
            <person name="MacCallum I."/>
        </authorList>
    </citation>
    <scope>NUCLEOTIDE SEQUENCE [LARGE SCALE GENOMIC DNA]</scope>
    <source>
        <strain evidence="2">Tucson 15010-1051.87</strain>
    </source>
</reference>
<dbReference type="OrthoDB" id="10257471at2759"/>
<proteinExistence type="predicted"/>
<evidence type="ECO:0000313" key="1">
    <source>
        <dbReference type="EMBL" id="KRF83102.1"/>
    </source>
</evidence>
<dbReference type="Gene3D" id="3.80.10.10">
    <property type="entry name" value="Ribonuclease Inhibitor"/>
    <property type="match status" value="1"/>
</dbReference>
<dbReference type="Proteomes" id="UP000008792">
    <property type="component" value="Unassembled WGS sequence"/>
</dbReference>
<organism evidence="1 2">
    <name type="scientific">Drosophila virilis</name>
    <name type="common">Fruit fly</name>
    <dbReference type="NCBI Taxonomy" id="7244"/>
    <lineage>
        <taxon>Eukaryota</taxon>
        <taxon>Metazoa</taxon>
        <taxon>Ecdysozoa</taxon>
        <taxon>Arthropoda</taxon>
        <taxon>Hexapoda</taxon>
        <taxon>Insecta</taxon>
        <taxon>Pterygota</taxon>
        <taxon>Neoptera</taxon>
        <taxon>Endopterygota</taxon>
        <taxon>Diptera</taxon>
        <taxon>Brachycera</taxon>
        <taxon>Muscomorpha</taxon>
        <taxon>Ephydroidea</taxon>
        <taxon>Drosophilidae</taxon>
        <taxon>Drosophila</taxon>
    </lineage>
</organism>
<protein>
    <submittedName>
        <fullName evidence="1">Uncharacterized protein, isoform B</fullName>
    </submittedName>
</protein>
<dbReference type="InterPro" id="IPR032675">
    <property type="entry name" value="LRR_dom_sf"/>
</dbReference>
<evidence type="ECO:0000313" key="2">
    <source>
        <dbReference type="Proteomes" id="UP000008792"/>
    </source>
</evidence>
<dbReference type="SUPFAM" id="SSF52047">
    <property type="entry name" value="RNI-like"/>
    <property type="match status" value="1"/>
</dbReference>
<dbReference type="EMBL" id="CH940650">
    <property type="protein sequence ID" value="KRF83102.1"/>
    <property type="molecule type" value="Genomic_DNA"/>
</dbReference>
<gene>
    <name evidence="1" type="primary">Dvir\GJ23273</name>
    <name evidence="1" type="ORF">Dvir_GJ23273</name>
</gene>
<dbReference type="AlphaFoldDB" id="A0A0Q9WQV4"/>